<dbReference type="GO" id="GO:0050660">
    <property type="term" value="F:flavin adenine dinucleotide binding"/>
    <property type="evidence" value="ECO:0007669"/>
    <property type="project" value="TreeGrafter"/>
</dbReference>
<keyword evidence="9" id="KW-1185">Reference proteome</keyword>
<keyword evidence="3" id="KW-0285">Flavoprotein</keyword>
<comment type="cofactor">
    <cofactor evidence="1">
        <name>FAD</name>
        <dbReference type="ChEBI" id="CHEBI:57692"/>
    </cofactor>
</comment>
<evidence type="ECO:0000256" key="5">
    <source>
        <dbReference type="ARBA" id="ARBA00022857"/>
    </source>
</evidence>
<dbReference type="GO" id="GO:0004497">
    <property type="term" value="F:monooxygenase activity"/>
    <property type="evidence" value="ECO:0007669"/>
    <property type="project" value="TreeGrafter"/>
</dbReference>
<evidence type="ECO:0000313" key="9">
    <source>
        <dbReference type="Proteomes" id="UP000030645"/>
    </source>
</evidence>
<evidence type="ECO:0000256" key="3">
    <source>
        <dbReference type="ARBA" id="ARBA00022630"/>
    </source>
</evidence>
<organism evidence="8 9">
    <name type="scientific">Morus notabilis</name>
    <dbReference type="NCBI Taxonomy" id="981085"/>
    <lineage>
        <taxon>Eukaryota</taxon>
        <taxon>Viridiplantae</taxon>
        <taxon>Streptophyta</taxon>
        <taxon>Embryophyta</taxon>
        <taxon>Tracheophyta</taxon>
        <taxon>Spermatophyta</taxon>
        <taxon>Magnoliopsida</taxon>
        <taxon>eudicotyledons</taxon>
        <taxon>Gunneridae</taxon>
        <taxon>Pentapetalae</taxon>
        <taxon>rosids</taxon>
        <taxon>fabids</taxon>
        <taxon>Rosales</taxon>
        <taxon>Moraceae</taxon>
        <taxon>Moreae</taxon>
        <taxon>Morus</taxon>
    </lineage>
</organism>
<dbReference type="AlphaFoldDB" id="W9SJD8"/>
<evidence type="ECO:0000256" key="4">
    <source>
        <dbReference type="ARBA" id="ARBA00022827"/>
    </source>
</evidence>
<evidence type="ECO:0000313" key="8">
    <source>
        <dbReference type="EMBL" id="EXC34689.1"/>
    </source>
</evidence>
<name>W9SJD8_9ROSA</name>
<proteinExistence type="inferred from homology"/>
<dbReference type="PANTHER" id="PTHR43539">
    <property type="entry name" value="FLAVIN-BINDING MONOOXYGENASE-LIKE PROTEIN (AFU_ORTHOLOGUE AFUA_4G09220)"/>
    <property type="match status" value="1"/>
</dbReference>
<keyword evidence="5" id="KW-0521">NADP</keyword>
<gene>
    <name evidence="8" type="ORF">L484_020458</name>
</gene>
<feature type="region of interest" description="Disordered" evidence="7">
    <location>
        <begin position="72"/>
        <end position="103"/>
    </location>
</feature>
<dbReference type="PANTHER" id="PTHR43539:SF42">
    <property type="entry name" value="OS01G0273800 PROTEIN"/>
    <property type="match status" value="1"/>
</dbReference>
<dbReference type="Proteomes" id="UP000030645">
    <property type="component" value="Unassembled WGS sequence"/>
</dbReference>
<sequence length="103" mass="10960">MSWCGYLLKYLPFKVVEYLAVMLSRLFLGDMTKYGIPRPQEGPFTMKQKYGKFPVIDVGTCKKIKKGEIQSKIHGTKTGGPGEADGGGEGSGGGLGSSSHGGD</sequence>
<feature type="compositionally biased region" description="Gly residues" evidence="7">
    <location>
        <begin position="77"/>
        <end position="103"/>
    </location>
</feature>
<reference evidence="9" key="1">
    <citation type="submission" date="2013-01" db="EMBL/GenBank/DDBJ databases">
        <title>Draft Genome Sequence of a Mulberry Tree, Morus notabilis C.K. Schneid.</title>
        <authorList>
            <person name="He N."/>
            <person name="Zhao S."/>
        </authorList>
    </citation>
    <scope>NUCLEOTIDE SEQUENCE</scope>
</reference>
<dbReference type="eggNOG" id="KOG1399">
    <property type="taxonomic scope" value="Eukaryota"/>
</dbReference>
<protein>
    <submittedName>
        <fullName evidence="8">Uncharacterized protein</fullName>
    </submittedName>
</protein>
<evidence type="ECO:0000256" key="2">
    <source>
        <dbReference type="ARBA" id="ARBA00009183"/>
    </source>
</evidence>
<keyword evidence="6" id="KW-0560">Oxidoreductase</keyword>
<evidence type="ECO:0000256" key="6">
    <source>
        <dbReference type="ARBA" id="ARBA00023002"/>
    </source>
</evidence>
<evidence type="ECO:0000256" key="7">
    <source>
        <dbReference type="SAM" id="MobiDB-lite"/>
    </source>
</evidence>
<keyword evidence="4" id="KW-0274">FAD</keyword>
<dbReference type="EMBL" id="KE346351">
    <property type="protein sequence ID" value="EXC34689.1"/>
    <property type="molecule type" value="Genomic_DNA"/>
</dbReference>
<dbReference type="InterPro" id="IPR050982">
    <property type="entry name" value="Auxin_biosynth/cation_transpt"/>
</dbReference>
<dbReference type="STRING" id="981085.W9SJD8"/>
<comment type="similarity">
    <text evidence="2">Belongs to the FMO family.</text>
</comment>
<evidence type="ECO:0000256" key="1">
    <source>
        <dbReference type="ARBA" id="ARBA00001974"/>
    </source>
</evidence>
<accession>W9SJD8</accession>